<keyword evidence="5 10" id="KW-0812">Transmembrane</keyword>
<dbReference type="InterPro" id="IPR037165">
    <property type="entry name" value="AldOxase/xan_DH_Mopterin-bd_sf"/>
</dbReference>
<evidence type="ECO:0000256" key="5">
    <source>
        <dbReference type="ARBA" id="ARBA00022692"/>
    </source>
</evidence>
<dbReference type="AlphaFoldDB" id="A0A2G3AFM4"/>
<evidence type="ECO:0000256" key="7">
    <source>
        <dbReference type="ARBA" id="ARBA00022989"/>
    </source>
</evidence>
<evidence type="ECO:0000256" key="8">
    <source>
        <dbReference type="ARBA" id="ARBA00023136"/>
    </source>
</evidence>
<dbReference type="InterPro" id="IPR040039">
    <property type="entry name" value="PIGX"/>
</dbReference>
<evidence type="ECO:0000313" key="11">
    <source>
        <dbReference type="EMBL" id="PHT93035.1"/>
    </source>
</evidence>
<name>A0A2G3AFM4_CAPAN</name>
<gene>
    <name evidence="11" type="ORF">T459_00917</name>
</gene>
<evidence type="ECO:0000256" key="1">
    <source>
        <dbReference type="ARBA" id="ARBA00004389"/>
    </source>
</evidence>
<reference evidence="11 12" key="2">
    <citation type="journal article" date="2017" name="Genome Biol.">
        <title>New reference genome sequences of hot pepper reveal the massive evolution of plant disease-resistance genes by retroduplication.</title>
        <authorList>
            <person name="Kim S."/>
            <person name="Park J."/>
            <person name="Yeom S.I."/>
            <person name="Kim Y.M."/>
            <person name="Seo E."/>
            <person name="Kim K.T."/>
            <person name="Kim M.S."/>
            <person name="Lee J.M."/>
            <person name="Cheong K."/>
            <person name="Shin H.S."/>
            <person name="Kim S.B."/>
            <person name="Han K."/>
            <person name="Lee J."/>
            <person name="Park M."/>
            <person name="Lee H.A."/>
            <person name="Lee H.Y."/>
            <person name="Lee Y."/>
            <person name="Oh S."/>
            <person name="Lee J.H."/>
            <person name="Choi E."/>
            <person name="Choi E."/>
            <person name="Lee S.E."/>
            <person name="Jeon J."/>
            <person name="Kim H."/>
            <person name="Choi G."/>
            <person name="Song H."/>
            <person name="Lee J."/>
            <person name="Lee S.C."/>
            <person name="Kwon J.K."/>
            <person name="Lee H.Y."/>
            <person name="Koo N."/>
            <person name="Hong Y."/>
            <person name="Kim R.W."/>
            <person name="Kang W.H."/>
            <person name="Huh J.H."/>
            <person name="Kang B.C."/>
            <person name="Yang T.J."/>
            <person name="Lee Y.H."/>
            <person name="Bennetzen J.L."/>
            <person name="Choi D."/>
        </authorList>
    </citation>
    <scope>NUCLEOTIDE SEQUENCE [LARGE SCALE GENOMIC DNA]</scope>
    <source>
        <strain evidence="12">cv. CM334</strain>
    </source>
</reference>
<evidence type="ECO:0000256" key="6">
    <source>
        <dbReference type="ARBA" id="ARBA00022824"/>
    </source>
</evidence>
<dbReference type="SUPFAM" id="SSF56003">
    <property type="entry name" value="Molybdenum cofactor-binding domain"/>
    <property type="match status" value="1"/>
</dbReference>
<protein>
    <submittedName>
        <fullName evidence="11">Uncharacterized protein</fullName>
    </submittedName>
</protein>
<accession>A0A2G3AFM4</accession>
<proteinExistence type="inferred from homology"/>
<dbReference type="PANTHER" id="PTHR28650">
    <property type="entry name" value="PHOSPHATIDYLINOSITOL-GLYCAN BIOSYNTHESIS CLASS X PROTEIN"/>
    <property type="match status" value="1"/>
</dbReference>
<dbReference type="GO" id="GO:0005789">
    <property type="term" value="C:endoplasmic reticulum membrane"/>
    <property type="evidence" value="ECO:0007669"/>
    <property type="project" value="UniProtKB-SubCell"/>
</dbReference>
<dbReference type="EMBL" id="AYRZ02000001">
    <property type="protein sequence ID" value="PHT93035.1"/>
    <property type="molecule type" value="Genomic_DNA"/>
</dbReference>
<keyword evidence="9" id="KW-0325">Glycoprotein</keyword>
<dbReference type="STRING" id="4072.A0A2G3AFM4"/>
<keyword evidence="8 10" id="KW-0472">Membrane</keyword>
<evidence type="ECO:0000256" key="4">
    <source>
        <dbReference type="ARBA" id="ARBA00022502"/>
    </source>
</evidence>
<evidence type="ECO:0000313" key="12">
    <source>
        <dbReference type="Proteomes" id="UP000222542"/>
    </source>
</evidence>
<dbReference type="Gene3D" id="3.30.365.10">
    <property type="entry name" value="Aldehyde oxidase/xanthine dehydrogenase, molybdopterin binding domain"/>
    <property type="match status" value="1"/>
</dbReference>
<sequence>MVNFSFSIGTKIKSLQGRKFHYFVLRLQKNHYVALRHCGDCWIWIFYLLNIYKIRIVEIAGYGLFTNFPCITAFIVFGNAQGLPLAGYWLEKIARWVSNIPEEIRESHLIGQGSDGAQLEDGAWWSPWNDLETFVGYKSLNPNLEDKVLIGDESFVRNSAKVEDRFGNMYPSPNKFGAMISVLFYPNLEDTILFQDGGIVVNQADFVRAYGLEVVIGADSVGIVELTKMLESFIWGSKPNYQLIRLDLGVTMELHDLLPQCLAMIITVMLIARISSCLDTAGLSEVHAPYLDNYVAKSYFSKHDNLIDSKFEDFIAHDILSSGCISLQGNVEFPPKLTFLHRKLIGEGSHRRLSSSLRLKMSSESFSRSSKSFEVIIVERLPSGVFADPFELQHLVQRGVFTDATVFGDTNLELPSFLSNRSLVEVHLEVNSNLTTQWKHELELNMELPLHSRYQPLGHGFSRVEFASPDLFLRCNVEGKQHDTSCLFALDEQNAESNDGHPVWAVPCGNRAHTEIVSAFTFISAVVSAILIIIASIRYSDSTASNVLKQS</sequence>
<comment type="subcellular location">
    <subcellularLocation>
        <location evidence="1">Endoplasmic reticulum membrane</location>
        <topology evidence="1">Single-pass membrane protein</topology>
    </subcellularLocation>
</comment>
<dbReference type="Proteomes" id="UP000222542">
    <property type="component" value="Unassembled WGS sequence"/>
</dbReference>
<comment type="caution">
    <text evidence="11">The sequence shown here is derived from an EMBL/GenBank/DDBJ whole genome shotgun (WGS) entry which is preliminary data.</text>
</comment>
<keyword evidence="7 10" id="KW-1133">Transmembrane helix</keyword>
<dbReference type="SMART" id="SM00780">
    <property type="entry name" value="PIG-X"/>
    <property type="match status" value="1"/>
</dbReference>
<dbReference type="GO" id="GO:0006506">
    <property type="term" value="P:GPI anchor biosynthetic process"/>
    <property type="evidence" value="ECO:0007669"/>
    <property type="project" value="UniProtKB-UniPathway"/>
</dbReference>
<keyword evidence="4" id="KW-0337">GPI-anchor biosynthesis</keyword>
<dbReference type="Gramene" id="PHT93035">
    <property type="protein sequence ID" value="PHT93035"/>
    <property type="gene ID" value="T459_00917"/>
</dbReference>
<keyword evidence="12" id="KW-1185">Reference proteome</keyword>
<feature type="transmembrane region" description="Helical" evidence="10">
    <location>
        <begin position="516"/>
        <end position="539"/>
    </location>
</feature>
<keyword evidence="6" id="KW-0256">Endoplasmic reticulum</keyword>
<comment type="similarity">
    <text evidence="3">Belongs to the PIGX family.</text>
</comment>
<evidence type="ECO:0000256" key="10">
    <source>
        <dbReference type="SAM" id="Phobius"/>
    </source>
</evidence>
<evidence type="ECO:0000256" key="3">
    <source>
        <dbReference type="ARBA" id="ARBA00010345"/>
    </source>
</evidence>
<dbReference type="UniPathway" id="UPA00196"/>
<dbReference type="PANTHER" id="PTHR28650:SF1">
    <property type="entry name" value="PHOSPHATIDYLINOSITOL-GLYCAN BIOSYNTHESIS CLASS X PROTEIN"/>
    <property type="match status" value="1"/>
</dbReference>
<evidence type="ECO:0000256" key="2">
    <source>
        <dbReference type="ARBA" id="ARBA00004687"/>
    </source>
</evidence>
<dbReference type="Pfam" id="PF08320">
    <property type="entry name" value="PIG-X"/>
    <property type="match status" value="1"/>
</dbReference>
<comment type="pathway">
    <text evidence="2">Glycolipid biosynthesis; glycosylphosphatidylinositol-anchor biosynthesis.</text>
</comment>
<evidence type="ECO:0000256" key="9">
    <source>
        <dbReference type="ARBA" id="ARBA00023180"/>
    </source>
</evidence>
<reference evidence="11 12" key="1">
    <citation type="journal article" date="2014" name="Nat. Genet.">
        <title>Genome sequence of the hot pepper provides insights into the evolution of pungency in Capsicum species.</title>
        <authorList>
            <person name="Kim S."/>
            <person name="Park M."/>
            <person name="Yeom S.I."/>
            <person name="Kim Y.M."/>
            <person name="Lee J.M."/>
            <person name="Lee H.A."/>
            <person name="Seo E."/>
            <person name="Choi J."/>
            <person name="Cheong K."/>
            <person name="Kim K.T."/>
            <person name="Jung K."/>
            <person name="Lee G.W."/>
            <person name="Oh S.K."/>
            <person name="Bae C."/>
            <person name="Kim S.B."/>
            <person name="Lee H.Y."/>
            <person name="Kim S.Y."/>
            <person name="Kim M.S."/>
            <person name="Kang B.C."/>
            <person name="Jo Y.D."/>
            <person name="Yang H.B."/>
            <person name="Jeong H.J."/>
            <person name="Kang W.H."/>
            <person name="Kwon J.K."/>
            <person name="Shin C."/>
            <person name="Lim J.Y."/>
            <person name="Park J.H."/>
            <person name="Huh J.H."/>
            <person name="Kim J.S."/>
            <person name="Kim B.D."/>
            <person name="Cohen O."/>
            <person name="Paran I."/>
            <person name="Suh M.C."/>
            <person name="Lee S.B."/>
            <person name="Kim Y.K."/>
            <person name="Shin Y."/>
            <person name="Noh S.J."/>
            <person name="Park J."/>
            <person name="Seo Y.S."/>
            <person name="Kwon S.Y."/>
            <person name="Kim H.A."/>
            <person name="Park J.M."/>
            <person name="Kim H.J."/>
            <person name="Choi S.B."/>
            <person name="Bosland P.W."/>
            <person name="Reeves G."/>
            <person name="Jo S.H."/>
            <person name="Lee B.W."/>
            <person name="Cho H.T."/>
            <person name="Choi H.S."/>
            <person name="Lee M.S."/>
            <person name="Yu Y."/>
            <person name="Do Choi Y."/>
            <person name="Park B.S."/>
            <person name="van Deynze A."/>
            <person name="Ashrafi H."/>
            <person name="Hill T."/>
            <person name="Kim W.T."/>
            <person name="Pai H.S."/>
            <person name="Ahn H.K."/>
            <person name="Yeam I."/>
            <person name="Giovannoni J.J."/>
            <person name="Rose J.K."/>
            <person name="Sorensen I."/>
            <person name="Lee S.J."/>
            <person name="Kim R.W."/>
            <person name="Choi I.Y."/>
            <person name="Choi B.S."/>
            <person name="Lim J.S."/>
            <person name="Lee Y.H."/>
            <person name="Choi D."/>
        </authorList>
    </citation>
    <scope>NUCLEOTIDE SEQUENCE [LARGE SCALE GENOMIC DNA]</scope>
    <source>
        <strain evidence="12">cv. CM334</strain>
    </source>
</reference>
<dbReference type="GO" id="GO:0016491">
    <property type="term" value="F:oxidoreductase activity"/>
    <property type="evidence" value="ECO:0007669"/>
    <property type="project" value="InterPro"/>
</dbReference>
<organism evidence="11 12">
    <name type="scientific">Capsicum annuum</name>
    <name type="common">Capsicum pepper</name>
    <dbReference type="NCBI Taxonomy" id="4072"/>
    <lineage>
        <taxon>Eukaryota</taxon>
        <taxon>Viridiplantae</taxon>
        <taxon>Streptophyta</taxon>
        <taxon>Embryophyta</taxon>
        <taxon>Tracheophyta</taxon>
        <taxon>Spermatophyta</taxon>
        <taxon>Magnoliopsida</taxon>
        <taxon>eudicotyledons</taxon>
        <taxon>Gunneridae</taxon>
        <taxon>Pentapetalae</taxon>
        <taxon>asterids</taxon>
        <taxon>lamiids</taxon>
        <taxon>Solanales</taxon>
        <taxon>Solanaceae</taxon>
        <taxon>Solanoideae</taxon>
        <taxon>Capsiceae</taxon>
        <taxon>Capsicum</taxon>
    </lineage>
</organism>
<dbReference type="InterPro" id="IPR013233">
    <property type="entry name" value="PIG-X/PBN1"/>
</dbReference>